<dbReference type="AlphaFoldDB" id="A0A0E0BSU9"/>
<dbReference type="Proteomes" id="UP000026961">
    <property type="component" value="Chromosome 12"/>
</dbReference>
<organism evidence="3">
    <name type="scientific">Oryza glumipatula</name>
    <dbReference type="NCBI Taxonomy" id="40148"/>
    <lineage>
        <taxon>Eukaryota</taxon>
        <taxon>Viridiplantae</taxon>
        <taxon>Streptophyta</taxon>
        <taxon>Embryophyta</taxon>
        <taxon>Tracheophyta</taxon>
        <taxon>Spermatophyta</taxon>
        <taxon>Magnoliopsida</taxon>
        <taxon>Liliopsida</taxon>
        <taxon>Poales</taxon>
        <taxon>Poaceae</taxon>
        <taxon>BOP clade</taxon>
        <taxon>Oryzoideae</taxon>
        <taxon>Oryzeae</taxon>
        <taxon>Oryzinae</taxon>
        <taxon>Oryza</taxon>
    </lineage>
</organism>
<feature type="binding site" evidence="1">
    <location>
        <position position="65"/>
    </location>
    <ligand>
        <name>ATP</name>
        <dbReference type="ChEBI" id="CHEBI:30616"/>
    </ligand>
</feature>
<dbReference type="HOGENOM" id="CLU_045189_1_0_1"/>
<name>A0A0E0BSU9_9ORYZ</name>
<keyword evidence="1" id="KW-0547">Nucleotide-binding</keyword>
<keyword evidence="4" id="KW-1185">Reference proteome</keyword>
<dbReference type="PROSITE" id="PS00107">
    <property type="entry name" value="PROTEIN_KINASE_ATP"/>
    <property type="match status" value="1"/>
</dbReference>
<dbReference type="Pfam" id="PF00069">
    <property type="entry name" value="Pkinase"/>
    <property type="match status" value="1"/>
</dbReference>
<feature type="domain" description="Protein kinase" evidence="2">
    <location>
        <begin position="37"/>
        <end position="343"/>
    </location>
</feature>
<dbReference type="SUPFAM" id="SSF56112">
    <property type="entry name" value="Protein kinase-like (PK-like)"/>
    <property type="match status" value="1"/>
</dbReference>
<dbReference type="EnsemblPlants" id="OGLUM12G13960.1">
    <property type="protein sequence ID" value="OGLUM12G13960.1"/>
    <property type="gene ID" value="OGLUM12G13960"/>
</dbReference>
<dbReference type="InterPro" id="IPR000719">
    <property type="entry name" value="Prot_kinase_dom"/>
</dbReference>
<proteinExistence type="predicted"/>
<dbReference type="Gramene" id="OGLUM12G13960.1">
    <property type="protein sequence ID" value="OGLUM12G13960.1"/>
    <property type="gene ID" value="OGLUM12G13960"/>
</dbReference>
<dbReference type="Pfam" id="PF14299">
    <property type="entry name" value="PP2"/>
    <property type="match status" value="1"/>
</dbReference>
<dbReference type="InterPro" id="IPR025886">
    <property type="entry name" value="PP2-like"/>
</dbReference>
<dbReference type="STRING" id="40148.A0A0E0BSU9"/>
<reference evidence="3" key="2">
    <citation type="submission" date="2018-05" db="EMBL/GenBank/DDBJ databases">
        <title>OgluRS3 (Oryza glumaepatula Reference Sequence Version 3).</title>
        <authorList>
            <person name="Zhang J."/>
            <person name="Kudrna D."/>
            <person name="Lee S."/>
            <person name="Talag J."/>
            <person name="Welchert J."/>
            <person name="Wing R.A."/>
        </authorList>
    </citation>
    <scope>NUCLEOTIDE SEQUENCE [LARGE SCALE GENOMIC DNA]</scope>
</reference>
<dbReference type="PROSITE" id="PS50011">
    <property type="entry name" value="PROTEIN_KINASE_DOM"/>
    <property type="match status" value="1"/>
</dbReference>
<accession>A0A0E0BSU9</accession>
<dbReference type="Gene3D" id="3.30.200.20">
    <property type="entry name" value="Phosphorylase Kinase, domain 1"/>
    <property type="match status" value="1"/>
</dbReference>
<sequence>MATQGKQCNTLEDLLLDDIGDPLPIKLSVLQSITNDFSEEQIIGSGGFGIVYKGVLGDELVAVKKLYSFHAIKDEPFQREVDCLMRIRHCNIVWFFGYCAETSTNVVLEIWRRRLEQDSSKMRQTPIEMRYRQIIEACIEISETCIAGKPDKRPTTGDILRRLEKEEAGNWSIVPVTPVVDWVDGEHKANGCNFTRTANNSRFAECAELLNVYWLAVIGEIATEDLTPGTRYAVYLVYKLTGTAVGLRGGQTQRSSLRLYGEITVSTGKVSVDVVPAAARGMAAGVAYPVARGDGWMELKLAEFAADEKLLGEKKVIVDFREENDHVKKSGLVIEGMEFRPNK</sequence>
<evidence type="ECO:0000313" key="4">
    <source>
        <dbReference type="Proteomes" id="UP000026961"/>
    </source>
</evidence>
<dbReference type="GO" id="GO:0004672">
    <property type="term" value="F:protein kinase activity"/>
    <property type="evidence" value="ECO:0007669"/>
    <property type="project" value="InterPro"/>
</dbReference>
<evidence type="ECO:0000256" key="1">
    <source>
        <dbReference type="PROSITE-ProRule" id="PRU10141"/>
    </source>
</evidence>
<evidence type="ECO:0000259" key="2">
    <source>
        <dbReference type="PROSITE" id="PS50011"/>
    </source>
</evidence>
<reference evidence="3" key="1">
    <citation type="submission" date="2015-04" db="UniProtKB">
        <authorList>
            <consortium name="EnsemblPlants"/>
        </authorList>
    </citation>
    <scope>IDENTIFICATION</scope>
</reference>
<evidence type="ECO:0000313" key="3">
    <source>
        <dbReference type="EnsemblPlants" id="OGLUM12G13960.1"/>
    </source>
</evidence>
<dbReference type="InterPro" id="IPR017441">
    <property type="entry name" value="Protein_kinase_ATP_BS"/>
</dbReference>
<keyword evidence="1" id="KW-0067">ATP-binding</keyword>
<dbReference type="PANTHER" id="PTHR45707">
    <property type="entry name" value="C2 CALCIUM/LIPID-BINDING PLANT PHOSPHORIBOSYLTRANSFERASE FAMILY PROTEIN"/>
    <property type="match status" value="1"/>
</dbReference>
<dbReference type="GO" id="GO:0005524">
    <property type="term" value="F:ATP binding"/>
    <property type="evidence" value="ECO:0007669"/>
    <property type="project" value="UniProtKB-UniRule"/>
</dbReference>
<dbReference type="eggNOG" id="KOG1187">
    <property type="taxonomic scope" value="Eukaryota"/>
</dbReference>
<dbReference type="InterPro" id="IPR011009">
    <property type="entry name" value="Kinase-like_dom_sf"/>
</dbReference>
<protein>
    <recommendedName>
        <fullName evidence="2">Protein kinase domain-containing protein</fullName>
    </recommendedName>
</protein>